<organism evidence="4">
    <name type="scientific">Homo sapiens</name>
    <name type="common">Human</name>
    <dbReference type="NCBI Taxonomy" id="9606"/>
    <lineage>
        <taxon>Eukaryota</taxon>
        <taxon>Metazoa</taxon>
        <taxon>Chordata</taxon>
        <taxon>Craniata</taxon>
        <taxon>Vertebrata</taxon>
        <taxon>Euteleostomi</taxon>
        <taxon>Mammalia</taxon>
        <taxon>Eutheria</taxon>
        <taxon>Euarchontoglires</taxon>
        <taxon>Primates</taxon>
        <taxon>Haplorrhini</taxon>
        <taxon>Catarrhini</taxon>
        <taxon>Hominidae</taxon>
        <taxon>Homo</taxon>
    </lineage>
</organism>
<dbReference type="EMBL" id="BC034157">
    <property type="protein sequence ID" value="AAH34157.1"/>
    <property type="molecule type" value="mRNA"/>
</dbReference>
<dbReference type="PeptideAtlas" id="Q05BR2"/>
<reference evidence="4" key="1">
    <citation type="journal article" date="2004" name="Genome Res.">
        <title>The status, quality, and expansion of the NIH full-length cDNA project: the Mammalian Gene Collection (MGC).</title>
        <authorList>
            <consortium name="The MGC Project Team"/>
            <person name="Gerhard D.S."/>
            <person name="Wagner L."/>
            <person name="Feingold E.A."/>
            <person name="Shenmen C.M."/>
            <person name="Grouse L.H."/>
            <person name="Schuler G."/>
            <person name="Klein S.L."/>
            <person name="Old S."/>
            <person name="Rasooly R."/>
            <person name="Good P."/>
            <person name="Guyer M."/>
            <person name="Peck A.M."/>
            <person name="Derge J.G."/>
            <person name="Lipman D."/>
            <person name="Collins F.S."/>
            <person name="Jang W."/>
            <person name="Sherry S."/>
            <person name="Feolo M."/>
            <person name="Misquitta L."/>
            <person name="Lee E."/>
            <person name="Rotmistrovsky K."/>
            <person name="Greenhut S.F."/>
            <person name="Schaefer C.F."/>
            <person name="Buetow K."/>
            <person name="Bonner T.I."/>
            <person name="Haussler D."/>
            <person name="Kent J."/>
            <person name="Kiekhaus M."/>
            <person name="Furey T."/>
            <person name="Brent M."/>
            <person name="Prange C."/>
            <person name="Schreiber K."/>
            <person name="Shapiro N."/>
            <person name="Bhat N.K."/>
            <person name="Hopkins R.F."/>
            <person name="Hsie F."/>
            <person name="Driscoll T."/>
            <person name="Soares M.B."/>
            <person name="Casavant T.L."/>
            <person name="Scheetz T.E."/>
            <person name="Brown-stein M.J."/>
            <person name="Usdin T.B."/>
            <person name="Toshiyuki S."/>
            <person name="Carninci P."/>
            <person name="Piao Y."/>
            <person name="Dudekula D.B."/>
            <person name="Ko M.S."/>
            <person name="Kawakami K."/>
            <person name="Suzuki Y."/>
            <person name="Sugano S."/>
            <person name="Gruber C.E."/>
            <person name="Smith M.R."/>
            <person name="Simmons B."/>
            <person name="Moore T."/>
            <person name="Waterman R."/>
            <person name="Johnson S.L."/>
            <person name="Ruan Y."/>
            <person name="Wei C.L."/>
            <person name="Mathavan S."/>
            <person name="Gunaratne P.H."/>
            <person name="Wu J."/>
            <person name="Garcia A.M."/>
            <person name="Hulyk S.W."/>
            <person name="Fuh E."/>
            <person name="Yuan Y."/>
            <person name="Sneed A."/>
            <person name="Kowis C."/>
            <person name="Hodgson A."/>
            <person name="Muzny D.M."/>
            <person name="McPherson J."/>
            <person name="Gibbs R.A."/>
            <person name="Fahey J."/>
            <person name="Helton E."/>
            <person name="Ketteman M."/>
            <person name="Madan A."/>
            <person name="Rodrigues S."/>
            <person name="Sanchez A."/>
            <person name="Whiting M."/>
            <person name="Madari A."/>
            <person name="Young A.C."/>
            <person name="Wetherby K.D."/>
            <person name="Granite S.J."/>
            <person name="Kwong P.N."/>
            <person name="Brinkley C.P."/>
            <person name="Pearson R.L."/>
            <person name="Bouffard G.G."/>
            <person name="Blakesly R.W."/>
            <person name="Green E.D."/>
            <person name="Dickson M.C."/>
            <person name="Rodriguez A.C."/>
            <person name="Grimwood J."/>
            <person name="Schmutz J."/>
            <person name="Myers R.M."/>
            <person name="Butterfield Y.S."/>
            <person name="Griffith M."/>
            <person name="Griffith O.L."/>
            <person name="Krzywinski M.I."/>
            <person name="Liao N."/>
            <person name="Morin R."/>
            <person name="Morrin R."/>
            <person name="Palmquist D."/>
            <person name="Petrescu A.S."/>
            <person name="Skalska U."/>
            <person name="Smailus D.E."/>
            <person name="Stott J.M."/>
            <person name="Schnerch A."/>
            <person name="Schein J.E."/>
            <person name="Jones S.J."/>
            <person name="Holt R.A."/>
            <person name="Baross A."/>
            <person name="Marra M.A."/>
            <person name="Clifton S."/>
            <person name="Makowski K.A."/>
            <person name="Bosak S."/>
            <person name="Malek J."/>
        </authorList>
    </citation>
    <scope>NUCLEOTIDE SEQUENCE [LARGE SCALE MRNA]</scope>
    <source>
        <tissue evidence="4">Placenta</tissue>
    </source>
</reference>
<dbReference type="InterPro" id="IPR018502">
    <property type="entry name" value="Annexin_repeat"/>
</dbReference>
<evidence type="ECO:0000313" key="4">
    <source>
        <dbReference type="EMBL" id="AAH34157.1"/>
    </source>
</evidence>
<keyword evidence="2" id="KW-0677">Repeat</keyword>
<dbReference type="Gene3D" id="1.10.220.10">
    <property type="entry name" value="Annexin"/>
    <property type="match status" value="1"/>
</dbReference>
<sequence length="47" mass="5276">MVSRSEIDMNDIKAFYQKMYGISLCQAILDETKGDYEKILVALCGGN</sequence>
<accession>Q05BR2</accession>
<gene>
    <name evidence="4" type="primary">ANXA1</name>
</gene>
<comment type="similarity">
    <text evidence="1">Belongs to the annexin family.</text>
</comment>
<protein>
    <submittedName>
        <fullName evidence="4">ANXA1 protein</fullName>
    </submittedName>
</protein>
<dbReference type="ChiTaRS" id="ANXA1">
    <property type="organism name" value="human"/>
</dbReference>
<dbReference type="GO" id="GO:0005544">
    <property type="term" value="F:calcium-dependent phospholipid binding"/>
    <property type="evidence" value="ECO:0007669"/>
    <property type="project" value="InterPro"/>
</dbReference>
<dbReference type="PANTHER" id="PTHR10502:SF17">
    <property type="entry name" value="ANNEXIN A1"/>
    <property type="match status" value="1"/>
</dbReference>
<dbReference type="OrthoDB" id="37886at2759"/>
<dbReference type="InterPro" id="IPR037104">
    <property type="entry name" value="Annexin_sf"/>
</dbReference>
<dbReference type="PROSITE" id="PS51897">
    <property type="entry name" value="ANNEXIN_2"/>
    <property type="match status" value="1"/>
</dbReference>
<evidence type="ECO:0000256" key="3">
    <source>
        <dbReference type="ARBA" id="ARBA00023216"/>
    </source>
</evidence>
<dbReference type="GO" id="GO:0005509">
    <property type="term" value="F:calcium ion binding"/>
    <property type="evidence" value="ECO:0007669"/>
    <property type="project" value="InterPro"/>
</dbReference>
<evidence type="ECO:0000256" key="1">
    <source>
        <dbReference type="ARBA" id="ARBA00007831"/>
    </source>
</evidence>
<dbReference type="PANTHER" id="PTHR10502">
    <property type="entry name" value="ANNEXIN"/>
    <property type="match status" value="1"/>
</dbReference>
<dbReference type="SMART" id="SM00335">
    <property type="entry name" value="ANX"/>
    <property type="match status" value="1"/>
</dbReference>
<keyword evidence="3" id="KW-0041">Annexin</keyword>
<evidence type="ECO:0000256" key="2">
    <source>
        <dbReference type="ARBA" id="ARBA00022737"/>
    </source>
</evidence>
<dbReference type="Pfam" id="PF00191">
    <property type="entry name" value="Annexin"/>
    <property type="match status" value="1"/>
</dbReference>
<dbReference type="SUPFAM" id="SSF47874">
    <property type="entry name" value="Annexin"/>
    <property type="match status" value="1"/>
</dbReference>
<name>Q05BR2_HUMAN</name>
<dbReference type="AlphaFoldDB" id="Q05BR2"/>
<proteinExistence type="evidence at transcript level"/>